<dbReference type="Proteomes" id="UP001381693">
    <property type="component" value="Unassembled WGS sequence"/>
</dbReference>
<name>A0AAN8ZPK5_HALRR</name>
<feature type="region of interest" description="Disordered" evidence="1">
    <location>
        <begin position="30"/>
        <end position="56"/>
    </location>
</feature>
<organism evidence="2 3">
    <name type="scientific">Halocaridina rubra</name>
    <name type="common">Hawaiian red shrimp</name>
    <dbReference type="NCBI Taxonomy" id="373956"/>
    <lineage>
        <taxon>Eukaryota</taxon>
        <taxon>Metazoa</taxon>
        <taxon>Ecdysozoa</taxon>
        <taxon>Arthropoda</taxon>
        <taxon>Crustacea</taxon>
        <taxon>Multicrustacea</taxon>
        <taxon>Malacostraca</taxon>
        <taxon>Eumalacostraca</taxon>
        <taxon>Eucarida</taxon>
        <taxon>Decapoda</taxon>
        <taxon>Pleocyemata</taxon>
        <taxon>Caridea</taxon>
        <taxon>Atyoidea</taxon>
        <taxon>Atyidae</taxon>
        <taxon>Halocaridina</taxon>
    </lineage>
</organism>
<reference evidence="2 3" key="1">
    <citation type="submission" date="2023-11" db="EMBL/GenBank/DDBJ databases">
        <title>Halocaridina rubra genome assembly.</title>
        <authorList>
            <person name="Smith C."/>
        </authorList>
    </citation>
    <scope>NUCLEOTIDE SEQUENCE [LARGE SCALE GENOMIC DNA]</scope>
    <source>
        <strain evidence="2">EP-1</strain>
        <tissue evidence="2">Whole</tissue>
    </source>
</reference>
<dbReference type="EMBL" id="JAXCGZ010022721">
    <property type="protein sequence ID" value="KAK7026064.1"/>
    <property type="molecule type" value="Genomic_DNA"/>
</dbReference>
<accession>A0AAN8ZPK5</accession>
<comment type="caution">
    <text evidence="2">The sequence shown here is derived from an EMBL/GenBank/DDBJ whole genome shotgun (WGS) entry which is preliminary data.</text>
</comment>
<dbReference type="AlphaFoldDB" id="A0AAN8ZPK5"/>
<sequence length="138" mass="16214">MSLKQTSLLHYSQRCHNEVDSTEQLHPQLENTAFKNLSTREKSREKGARRKEDDLRFSEKSIQETLEIEIWQNCMKILIKLDKMENAVERLRPLFVGIHSLSAKQQVLMQAKKLKGTEDYKGIFLQHDLTSAQRQNMK</sequence>
<proteinExistence type="predicted"/>
<gene>
    <name evidence="2" type="ORF">SK128_006503</name>
</gene>
<evidence type="ECO:0000313" key="3">
    <source>
        <dbReference type="Proteomes" id="UP001381693"/>
    </source>
</evidence>
<keyword evidence="3" id="KW-1185">Reference proteome</keyword>
<evidence type="ECO:0000256" key="1">
    <source>
        <dbReference type="SAM" id="MobiDB-lite"/>
    </source>
</evidence>
<protein>
    <submittedName>
        <fullName evidence="2">Uncharacterized protein</fullName>
    </submittedName>
</protein>
<evidence type="ECO:0000313" key="2">
    <source>
        <dbReference type="EMBL" id="KAK7026064.1"/>
    </source>
</evidence>
<feature type="compositionally biased region" description="Basic and acidic residues" evidence="1">
    <location>
        <begin position="38"/>
        <end position="56"/>
    </location>
</feature>